<dbReference type="Proteomes" id="UP000694865">
    <property type="component" value="Unplaced"/>
</dbReference>
<evidence type="ECO:0000256" key="4">
    <source>
        <dbReference type="RuleBase" id="RU361266"/>
    </source>
</evidence>
<dbReference type="PANTHER" id="PTHR11835">
    <property type="entry name" value="DECARBOXYLATING DEHYDROGENASES-ISOCITRATE, ISOPROPYLMALATE, TARTRATE"/>
    <property type="match status" value="1"/>
</dbReference>
<dbReference type="InterPro" id="IPR004434">
    <property type="entry name" value="Isocitrate_DH_NAD"/>
</dbReference>
<gene>
    <name evidence="7" type="primary">LOC100371176</name>
</gene>
<dbReference type="SUPFAM" id="SSF53659">
    <property type="entry name" value="Isocitrate/Isopropylmalate dehydrogenase-like"/>
    <property type="match status" value="1"/>
</dbReference>
<evidence type="ECO:0000259" key="5">
    <source>
        <dbReference type="SMART" id="SM01329"/>
    </source>
</evidence>
<dbReference type="InterPro" id="IPR024084">
    <property type="entry name" value="IsoPropMal-DH-like_dom"/>
</dbReference>
<dbReference type="PANTHER" id="PTHR11835:SF60">
    <property type="entry name" value="ISOCITRATE DEHYDROGENASE [NAD] SUBUNIT, MITOCHONDRIAL"/>
    <property type="match status" value="1"/>
</dbReference>
<accession>A0ABM0GXH0</accession>
<sequence>MPPPAQYGGRHTVTLIPGDGIGPELMVHIKDIFRTTGVPVDFEEVCLSSDLGSDDIDYVITAVKRNGVGLKGNVPTNHDEPHIGKPKNVKIRTELDLFASVLQCKSIPGVKTKHQDIDIVIIRENTEGEYSSLEHENVKGVVESLKIITAKKSNRIARYAFEYARAHNRKKVTAVHKANIMKLGDGLFLRCCREVSQDYPDIEFSDMIIDNCSMQMVSRPQQFDVMVMPNLYGNILSNIGAGLVGGPGVVPGCNIGSDYAVFESGTRNTGASIAGKNIANPTAMLLASTLMLEHLNLHDYAKTISDAIWKTISQDKIHTPDLGGMATTTDVVHNIMKEIQKTIGAAAI</sequence>
<evidence type="ECO:0000256" key="2">
    <source>
        <dbReference type="ARBA" id="ARBA00022532"/>
    </source>
</evidence>
<comment type="similarity">
    <text evidence="1 4">Belongs to the isocitrate and isopropylmalate dehydrogenases family.</text>
</comment>
<dbReference type="PROSITE" id="PS00470">
    <property type="entry name" value="IDH_IMDH"/>
    <property type="match status" value="1"/>
</dbReference>
<keyword evidence="6" id="KW-1185">Reference proteome</keyword>
<evidence type="ECO:0000313" key="6">
    <source>
        <dbReference type="Proteomes" id="UP000694865"/>
    </source>
</evidence>
<comment type="subcellular location">
    <subcellularLocation>
        <location evidence="4">Mitochondrion</location>
    </subcellularLocation>
</comment>
<protein>
    <recommendedName>
        <fullName evidence="4">Isocitrate dehydrogenase [NAD] subunit, mitochondrial</fullName>
    </recommendedName>
</protein>
<name>A0ABM0GXH0_SACKO</name>
<evidence type="ECO:0000313" key="7">
    <source>
        <dbReference type="RefSeq" id="XP_002739498.1"/>
    </source>
</evidence>
<reference evidence="7" key="1">
    <citation type="submission" date="2025-08" db="UniProtKB">
        <authorList>
            <consortium name="RefSeq"/>
        </authorList>
    </citation>
    <scope>IDENTIFICATION</scope>
    <source>
        <tissue evidence="7">Testes</tissue>
    </source>
</reference>
<keyword evidence="2 4" id="KW-0816">Tricarboxylic acid cycle</keyword>
<evidence type="ECO:0000256" key="3">
    <source>
        <dbReference type="ARBA" id="ARBA00022946"/>
    </source>
</evidence>
<keyword evidence="4" id="KW-0496">Mitochondrion</keyword>
<dbReference type="NCBIfam" id="TIGR00175">
    <property type="entry name" value="mito_nad_idh"/>
    <property type="match status" value="1"/>
</dbReference>
<dbReference type="InterPro" id="IPR019818">
    <property type="entry name" value="IsoCit/isopropylmalate_DH_CS"/>
</dbReference>
<feature type="domain" description="Isopropylmalate dehydrogenase-like" evidence="5">
    <location>
        <begin position="12"/>
        <end position="335"/>
    </location>
</feature>
<dbReference type="Gene3D" id="3.40.718.10">
    <property type="entry name" value="Isopropylmalate Dehydrogenase"/>
    <property type="match status" value="1"/>
</dbReference>
<dbReference type="SMART" id="SM01329">
    <property type="entry name" value="Iso_dh"/>
    <property type="match status" value="1"/>
</dbReference>
<evidence type="ECO:0000256" key="1">
    <source>
        <dbReference type="ARBA" id="ARBA00007769"/>
    </source>
</evidence>
<organism evidence="6 7">
    <name type="scientific">Saccoglossus kowalevskii</name>
    <name type="common">Acorn worm</name>
    <dbReference type="NCBI Taxonomy" id="10224"/>
    <lineage>
        <taxon>Eukaryota</taxon>
        <taxon>Metazoa</taxon>
        <taxon>Hemichordata</taxon>
        <taxon>Enteropneusta</taxon>
        <taxon>Harrimaniidae</taxon>
        <taxon>Saccoglossus</taxon>
    </lineage>
</organism>
<dbReference type="RefSeq" id="XP_002739498.1">
    <property type="nucleotide sequence ID" value="XM_002739452.2"/>
</dbReference>
<dbReference type="GeneID" id="100371176"/>
<keyword evidence="3 4" id="KW-0809">Transit peptide</keyword>
<dbReference type="Pfam" id="PF00180">
    <property type="entry name" value="Iso_dh"/>
    <property type="match status" value="1"/>
</dbReference>
<proteinExistence type="inferred from homology"/>